<dbReference type="GO" id="GO:0005634">
    <property type="term" value="C:nucleus"/>
    <property type="evidence" value="ECO:0007669"/>
    <property type="project" value="TreeGrafter"/>
</dbReference>
<feature type="coiled-coil region" evidence="5">
    <location>
        <begin position="394"/>
        <end position="518"/>
    </location>
</feature>
<evidence type="ECO:0008006" key="11">
    <source>
        <dbReference type="Google" id="ProtNLM"/>
    </source>
</evidence>
<reference evidence="9" key="1">
    <citation type="submission" date="2022-11" db="UniProtKB">
        <authorList>
            <consortium name="EnsemblMetazoa"/>
        </authorList>
    </citation>
    <scope>IDENTIFICATION</scope>
</reference>
<dbReference type="GO" id="GO:0051754">
    <property type="term" value="P:meiotic sister chromatid cohesion, centromeric"/>
    <property type="evidence" value="ECO:0007669"/>
    <property type="project" value="TreeGrafter"/>
</dbReference>
<evidence type="ECO:0000259" key="8">
    <source>
        <dbReference type="PROSITE" id="PS51489"/>
    </source>
</evidence>
<dbReference type="OrthoDB" id="248495at2759"/>
<dbReference type="SUPFAM" id="SSF56112">
    <property type="entry name" value="Protein kinase-like (PK-like)"/>
    <property type="match status" value="1"/>
</dbReference>
<dbReference type="PROSITE" id="PS51489">
    <property type="entry name" value="BUB1_N"/>
    <property type="match status" value="1"/>
</dbReference>
<feature type="domain" description="BUB1 N-terminal" evidence="8">
    <location>
        <begin position="48"/>
        <end position="211"/>
    </location>
</feature>
<evidence type="ECO:0000256" key="3">
    <source>
        <dbReference type="ARBA" id="ARBA00022838"/>
    </source>
</evidence>
<dbReference type="InterPro" id="IPR000719">
    <property type="entry name" value="Prot_kinase_dom"/>
</dbReference>
<keyword evidence="2" id="KW-0158">Chromosome</keyword>
<feature type="compositionally biased region" description="Low complexity" evidence="6">
    <location>
        <begin position="521"/>
        <end position="534"/>
    </location>
</feature>
<dbReference type="Pfam" id="PF00069">
    <property type="entry name" value="Pkinase"/>
    <property type="match status" value="1"/>
</dbReference>
<proteinExistence type="predicted"/>
<keyword evidence="3" id="KW-0995">Kinetochore</keyword>
<feature type="region of interest" description="Disordered" evidence="6">
    <location>
        <begin position="1268"/>
        <end position="1306"/>
    </location>
</feature>
<feature type="compositionally biased region" description="Low complexity" evidence="6">
    <location>
        <begin position="977"/>
        <end position="1000"/>
    </location>
</feature>
<dbReference type="InterPro" id="IPR015661">
    <property type="entry name" value="Bub1/Mad3"/>
</dbReference>
<dbReference type="FunFam" id="1.25.40.430:FF:000003">
    <property type="entry name" value="Checkpoint serine/threonine-protein kinase BUB1"/>
    <property type="match status" value="1"/>
</dbReference>
<evidence type="ECO:0000256" key="1">
    <source>
        <dbReference type="ARBA" id="ARBA00004629"/>
    </source>
</evidence>
<feature type="compositionally biased region" description="Polar residues" evidence="6">
    <location>
        <begin position="1322"/>
        <end position="1333"/>
    </location>
</feature>
<feature type="region of interest" description="Disordered" evidence="6">
    <location>
        <begin position="1197"/>
        <end position="1219"/>
    </location>
</feature>
<accession>A0A914API9</accession>
<feature type="compositionally biased region" description="Polar residues" evidence="6">
    <location>
        <begin position="1197"/>
        <end position="1211"/>
    </location>
</feature>
<keyword evidence="10" id="KW-1185">Reference proteome</keyword>
<feature type="region of interest" description="Disordered" evidence="6">
    <location>
        <begin position="583"/>
        <end position="676"/>
    </location>
</feature>
<feature type="compositionally biased region" description="Low complexity" evidence="6">
    <location>
        <begin position="615"/>
        <end position="626"/>
    </location>
</feature>
<feature type="compositionally biased region" description="Polar residues" evidence="6">
    <location>
        <begin position="644"/>
        <end position="665"/>
    </location>
</feature>
<feature type="compositionally biased region" description="Polar residues" evidence="6">
    <location>
        <begin position="1268"/>
        <end position="1289"/>
    </location>
</feature>
<dbReference type="GO" id="GO:0004672">
    <property type="term" value="F:protein kinase activity"/>
    <property type="evidence" value="ECO:0007669"/>
    <property type="project" value="InterPro"/>
</dbReference>
<dbReference type="GO" id="GO:0032991">
    <property type="term" value="C:protein-containing complex"/>
    <property type="evidence" value="ECO:0007669"/>
    <property type="project" value="UniProtKB-ARBA"/>
</dbReference>
<evidence type="ECO:0000256" key="5">
    <source>
        <dbReference type="SAM" id="Coils"/>
    </source>
</evidence>
<dbReference type="GO" id="GO:0005524">
    <property type="term" value="F:ATP binding"/>
    <property type="evidence" value="ECO:0007669"/>
    <property type="project" value="InterPro"/>
</dbReference>
<feature type="region of interest" description="Disordered" evidence="6">
    <location>
        <begin position="967"/>
        <end position="1000"/>
    </location>
</feature>
<dbReference type="RefSeq" id="XP_038065945.1">
    <property type="nucleotide sequence ID" value="XM_038210017.1"/>
</dbReference>
<feature type="region of interest" description="Disordered" evidence="6">
    <location>
        <begin position="1014"/>
        <end position="1038"/>
    </location>
</feature>
<dbReference type="SMART" id="SM00777">
    <property type="entry name" value="Mad3_BUB1_I"/>
    <property type="match status" value="1"/>
</dbReference>
<dbReference type="GO" id="GO:0000776">
    <property type="term" value="C:kinetochore"/>
    <property type="evidence" value="ECO:0007669"/>
    <property type="project" value="UniProtKB-KW"/>
</dbReference>
<dbReference type="SMART" id="SM00220">
    <property type="entry name" value="S_TKc"/>
    <property type="match status" value="1"/>
</dbReference>
<dbReference type="Gene3D" id="1.25.40.430">
    <property type="match status" value="1"/>
</dbReference>
<feature type="region of interest" description="Disordered" evidence="6">
    <location>
        <begin position="521"/>
        <end position="564"/>
    </location>
</feature>
<dbReference type="EnsemblMetazoa" id="XM_038210017.1">
    <property type="protein sequence ID" value="XP_038065945.1"/>
    <property type="gene ID" value="LOC119736026"/>
</dbReference>
<feature type="region of interest" description="Disordered" evidence="6">
    <location>
        <begin position="1322"/>
        <end position="1383"/>
    </location>
</feature>
<dbReference type="PROSITE" id="PS00108">
    <property type="entry name" value="PROTEIN_KINASE_ST"/>
    <property type="match status" value="1"/>
</dbReference>
<dbReference type="PANTHER" id="PTHR14030">
    <property type="entry name" value="MITOTIC CHECKPOINT SERINE/THREONINE-PROTEIN KINASE BUB1"/>
    <property type="match status" value="1"/>
</dbReference>
<keyword evidence="5" id="KW-0175">Coiled coil</keyword>
<feature type="domain" description="Protein kinase" evidence="7">
    <location>
        <begin position="1442"/>
        <end position="1753"/>
    </location>
</feature>
<organism evidence="9 10">
    <name type="scientific">Patiria miniata</name>
    <name type="common">Bat star</name>
    <name type="synonym">Asterina miniata</name>
    <dbReference type="NCBI Taxonomy" id="46514"/>
    <lineage>
        <taxon>Eukaryota</taxon>
        <taxon>Metazoa</taxon>
        <taxon>Echinodermata</taxon>
        <taxon>Eleutherozoa</taxon>
        <taxon>Asterozoa</taxon>
        <taxon>Asteroidea</taxon>
        <taxon>Valvatacea</taxon>
        <taxon>Valvatida</taxon>
        <taxon>Asterinidae</taxon>
        <taxon>Patiria</taxon>
    </lineage>
</organism>
<dbReference type="InterPro" id="IPR013212">
    <property type="entry name" value="Mad3/Bub1_I"/>
</dbReference>
<dbReference type="GO" id="GO:0007094">
    <property type="term" value="P:mitotic spindle assembly checkpoint signaling"/>
    <property type="evidence" value="ECO:0007669"/>
    <property type="project" value="InterPro"/>
</dbReference>
<dbReference type="InterPro" id="IPR011009">
    <property type="entry name" value="Kinase-like_dom_sf"/>
</dbReference>
<name>A0A914API9_PATMI</name>
<feature type="compositionally biased region" description="Polar residues" evidence="6">
    <location>
        <begin position="1297"/>
        <end position="1306"/>
    </location>
</feature>
<dbReference type="Gene3D" id="1.10.510.10">
    <property type="entry name" value="Transferase(Phosphotransferase) domain 1"/>
    <property type="match status" value="1"/>
</dbReference>
<dbReference type="GeneID" id="119736026"/>
<dbReference type="InterPro" id="IPR008271">
    <property type="entry name" value="Ser/Thr_kinase_AS"/>
</dbReference>
<protein>
    <recommendedName>
        <fullName evidence="11">Mitotic checkpoint serine/threonine-protein kinase BUB1</fullName>
    </recommendedName>
</protein>
<evidence type="ECO:0000259" key="7">
    <source>
        <dbReference type="PROSITE" id="PS50011"/>
    </source>
</evidence>
<evidence type="ECO:0000313" key="9">
    <source>
        <dbReference type="EnsemblMetazoa" id="XP_038065945.1"/>
    </source>
</evidence>
<keyword evidence="4" id="KW-0137">Centromere</keyword>
<comment type="subcellular location">
    <subcellularLocation>
        <location evidence="1">Chromosome</location>
        <location evidence="1">Centromere</location>
        <location evidence="1">Kinetochore</location>
    </subcellularLocation>
</comment>
<dbReference type="Proteomes" id="UP000887568">
    <property type="component" value="Unplaced"/>
</dbReference>
<feature type="compositionally biased region" description="Polar residues" evidence="6">
    <location>
        <begin position="583"/>
        <end position="614"/>
    </location>
</feature>
<feature type="region of interest" description="Disordered" evidence="6">
    <location>
        <begin position="260"/>
        <end position="279"/>
    </location>
</feature>
<dbReference type="Pfam" id="PF08311">
    <property type="entry name" value="Mad3_BUB1_I"/>
    <property type="match status" value="1"/>
</dbReference>
<evidence type="ECO:0000256" key="6">
    <source>
        <dbReference type="SAM" id="MobiDB-lite"/>
    </source>
</evidence>
<dbReference type="OMA" id="QMFNMFI"/>
<dbReference type="PANTHER" id="PTHR14030:SF4">
    <property type="entry name" value="BUB1 KINASE, ISOFORM A-RELATED"/>
    <property type="match status" value="1"/>
</dbReference>
<evidence type="ECO:0000256" key="2">
    <source>
        <dbReference type="ARBA" id="ARBA00022454"/>
    </source>
</evidence>
<dbReference type="CDD" id="cd13981">
    <property type="entry name" value="STKc_Bub1_BubR1"/>
    <property type="match status" value="1"/>
</dbReference>
<feature type="compositionally biased region" description="Low complexity" evidence="6">
    <location>
        <begin position="1340"/>
        <end position="1350"/>
    </location>
</feature>
<evidence type="ECO:0000256" key="4">
    <source>
        <dbReference type="ARBA" id="ARBA00023328"/>
    </source>
</evidence>
<evidence type="ECO:0000313" key="10">
    <source>
        <dbReference type="Proteomes" id="UP000887568"/>
    </source>
</evidence>
<dbReference type="PROSITE" id="PS50011">
    <property type="entry name" value="PROTEIN_KINASE_DOM"/>
    <property type="match status" value="1"/>
</dbReference>
<sequence>MNPSDEWELSKENVQPLKHGRKVTSLTTALQPHNVDQHQQLILQRQAKEAALRSYTGEDPLEPWDDYIKWTEQAYPNGGKDSNFQVLLEKCLSKFKDEARYKNDIRYVSCWIKLANHFFNNPLEIFQFMRDQSIGTELSIFYEAWSSELEQHGNTKKADAVYREGLACHAQPRDRLEAAHREFQSRVARATMSKIQEGVEAAGIQDEQREQLGELKAKGRHQKVSSQRVGSAKQVNKGGLGIAPATQQIGRSFAVFCDDESSQSGAGIGQPSLPAPTGEWEHIPVHRETQKENVREAGPWAGQKVRQQRSGGIGVSQLATFAQPSFKVHVDETAPEITTPRRMPETGSQILSARKPEKPSNLLQNIAQQPVGDDKTKAMYCKHLIYNGATEMSFEELRAIKYNARREARKLEEERAALERQRAEYQAMVRQQQEAMEQQIQQQRLMHQQQLEEQRRVQQQMQQQMQQQLQQQMEQQLQQQMEQQLQQQMEQQLQQQMEQQLQQQMQQMQLQQKQQQLHQQAAIQPQQIPSRQQQTRPLQQAVPLSHETGPTVPHTKKPDGELRDPTVTRQLMYEETGNQAHWMNASNSSAPRQPTPSSNHSNVSNLSTSQITPGSTTTAAATSFSAPNVSQSRTPVELHGAPTPGSSHSRNASGLNLSRLMTPSHTPGCLTRPSPTVHTKEAISVVMDMLNKPLGDDDDFMWGARHQLASAPSDNDFEANFANTDSHKSQPQSFPDFSSTSNSGVFTAASKATPSGPAFTIFNESEPPSAVGRQASQDDYDHLDNQENMPPKDFVKPRPDDRQKLGILQPAQGIPFMSLEDQERAARGEDEQGLPEEMDVMDGVQPLPIDGSNHPNPSDLTAQHAINETILNHQNAHSAFKAASRMASTPFTSSGVLSFPPLSSIKPSLLGAPDIEDATLLQDSSAKVDVGRPAPLASRIIMANTMESFDATECTMNADSQQKLSPIMERSNEDARSSASSSTNSTGSSHHCSTTHASASSVHHTALSTVQAGLSASFDPPSTTSEARSTSQFGFPSTSRGILTDASGYSTTHAGASSVHPSALSTTQAGLSAGFDPPSTTCEARSTSQFGCPSTSRGILTDESGCSATHAGTSSVHRTTHSTINGGLFGSFDPPSATCEAHSTSQFDFPSTSRGILTDASGCSTTHAGASSVHPSALSTIQAGLFASFDPPSTTYEARSTSQFGFPSTSRSATHAGTSSVHHTTHSTIQAGLSTSFGLPSTTYKAHSTSQFGFPSTSMVIIPDANGSLSTKHQATPNDGLDTSSTSKHISGAALQKDNSTSLSTVGPTSFNTSNILLSTSQSGLPATTTSFRSAPPMTPSLSSPPSTSLNNLDMSHVSVRRGNGNHHTRMDCTEVPSEQSPDTGALSVAGDFIDPFADEVKAEMLDSLPRHLSEYDGYAECDYPMPELVLSEAVGLGDEWYTIDKVTGEGAFAKIYQASVLTLHTADFSNPLSGENDKLVLKVQKPACPWEFYISRTLHERLDSIRNPVDVRASVMYANNMHVFPDGSCLVTKHHRNLTLLHAVNEYNKSKMVMPEELVLLLTIEILHVVEQVHACGIIHADIKPDNFLLILDDDGDDDDTDDNPSGPVMTNTKHVKLVDFGRSIDMRLFPQGTTFMATCDTDGFMCPEMQTGKPWTYQTDLFGVAATVHCLMFGSYMNIYEEKGRWKHTSNVKRCYKAKWKQFFDTLLNIPSCDTLPSLVELRRDLEESLAQTSANLDAKINKLASMLFTK</sequence>